<dbReference type="InterPro" id="IPR036388">
    <property type="entry name" value="WH-like_DNA-bd_sf"/>
</dbReference>
<keyword evidence="3" id="KW-0238">DNA-binding</keyword>
<keyword evidence="1" id="KW-0663">Pyridoxal phosphate</keyword>
<dbReference type="SUPFAM" id="SSF46785">
    <property type="entry name" value="Winged helix' DNA-binding domain"/>
    <property type="match status" value="1"/>
</dbReference>
<dbReference type="CDD" id="cd07377">
    <property type="entry name" value="WHTH_GntR"/>
    <property type="match status" value="1"/>
</dbReference>
<dbReference type="PANTHER" id="PTHR46577">
    <property type="entry name" value="HTH-TYPE TRANSCRIPTIONAL REGULATORY PROTEIN GABR"/>
    <property type="match status" value="1"/>
</dbReference>
<sequence>MSVQPSGLFPEEFGTAAWISEQFRGYIVSGRLGRGERLPTIRQAARDLGVAPGTVAKAYKMLERDGLIVTRGAAGTRVADSPSVLPGTLVADIRALVDRARGDGVSEEDVVSAIRSVWATNA</sequence>
<comment type="caution">
    <text evidence="6">The sequence shown here is derived from an EMBL/GenBank/DDBJ whole genome shotgun (WGS) entry which is preliminary data.</text>
</comment>
<keyword evidence="4" id="KW-0804">Transcription</keyword>
<keyword evidence="7" id="KW-1185">Reference proteome</keyword>
<evidence type="ECO:0000313" key="6">
    <source>
        <dbReference type="EMBL" id="GAA1756536.1"/>
    </source>
</evidence>
<dbReference type="InterPro" id="IPR000524">
    <property type="entry name" value="Tscrpt_reg_HTH_GntR"/>
</dbReference>
<dbReference type="InterPro" id="IPR051446">
    <property type="entry name" value="HTH_trans_reg/aminotransferase"/>
</dbReference>
<reference evidence="7" key="1">
    <citation type="journal article" date="2019" name="Int. J. Syst. Evol. Microbiol.">
        <title>The Global Catalogue of Microorganisms (GCM) 10K type strain sequencing project: providing services to taxonomists for standard genome sequencing and annotation.</title>
        <authorList>
            <consortium name="The Broad Institute Genomics Platform"/>
            <consortium name="The Broad Institute Genome Sequencing Center for Infectious Disease"/>
            <person name="Wu L."/>
            <person name="Ma J."/>
        </authorList>
    </citation>
    <scope>NUCLEOTIDE SEQUENCE [LARGE SCALE GENOMIC DNA]</scope>
    <source>
        <strain evidence="7">JCM 14319</strain>
    </source>
</reference>
<organism evidence="6 7">
    <name type="scientific">Agromyces humatus</name>
    <dbReference type="NCBI Taxonomy" id="279573"/>
    <lineage>
        <taxon>Bacteria</taxon>
        <taxon>Bacillati</taxon>
        <taxon>Actinomycetota</taxon>
        <taxon>Actinomycetes</taxon>
        <taxon>Micrococcales</taxon>
        <taxon>Microbacteriaceae</taxon>
        <taxon>Agromyces</taxon>
    </lineage>
</organism>
<dbReference type="Gene3D" id="1.10.10.10">
    <property type="entry name" value="Winged helix-like DNA-binding domain superfamily/Winged helix DNA-binding domain"/>
    <property type="match status" value="1"/>
</dbReference>
<evidence type="ECO:0000256" key="2">
    <source>
        <dbReference type="ARBA" id="ARBA00023015"/>
    </source>
</evidence>
<evidence type="ECO:0000313" key="7">
    <source>
        <dbReference type="Proteomes" id="UP001500506"/>
    </source>
</evidence>
<evidence type="ECO:0000259" key="5">
    <source>
        <dbReference type="PROSITE" id="PS50949"/>
    </source>
</evidence>
<accession>A0ABP4WLK3</accession>
<proteinExistence type="predicted"/>
<dbReference type="InterPro" id="IPR036390">
    <property type="entry name" value="WH_DNA-bd_sf"/>
</dbReference>
<feature type="domain" description="HTH gntR-type" evidence="5">
    <location>
        <begin position="13"/>
        <end position="81"/>
    </location>
</feature>
<dbReference type="PANTHER" id="PTHR46577:SF1">
    <property type="entry name" value="HTH-TYPE TRANSCRIPTIONAL REGULATORY PROTEIN GABR"/>
    <property type="match status" value="1"/>
</dbReference>
<dbReference type="PROSITE" id="PS50949">
    <property type="entry name" value="HTH_GNTR"/>
    <property type="match status" value="1"/>
</dbReference>
<dbReference type="Proteomes" id="UP001500506">
    <property type="component" value="Unassembled WGS sequence"/>
</dbReference>
<evidence type="ECO:0000256" key="1">
    <source>
        <dbReference type="ARBA" id="ARBA00022898"/>
    </source>
</evidence>
<dbReference type="EMBL" id="BAAANH010000002">
    <property type="protein sequence ID" value="GAA1756536.1"/>
    <property type="molecule type" value="Genomic_DNA"/>
</dbReference>
<dbReference type="Pfam" id="PF00392">
    <property type="entry name" value="GntR"/>
    <property type="match status" value="1"/>
</dbReference>
<gene>
    <name evidence="6" type="ORF">GCM10009747_13870</name>
</gene>
<dbReference type="RefSeq" id="WP_232496996.1">
    <property type="nucleotide sequence ID" value="NZ_BAAANH010000002.1"/>
</dbReference>
<dbReference type="SMART" id="SM00345">
    <property type="entry name" value="HTH_GNTR"/>
    <property type="match status" value="1"/>
</dbReference>
<protein>
    <recommendedName>
        <fullName evidence="5">HTH gntR-type domain-containing protein</fullName>
    </recommendedName>
</protein>
<evidence type="ECO:0000256" key="3">
    <source>
        <dbReference type="ARBA" id="ARBA00023125"/>
    </source>
</evidence>
<name>A0ABP4WLK3_9MICO</name>
<keyword evidence="2" id="KW-0805">Transcription regulation</keyword>
<evidence type="ECO:0000256" key="4">
    <source>
        <dbReference type="ARBA" id="ARBA00023163"/>
    </source>
</evidence>